<reference evidence="3" key="1">
    <citation type="journal article" date="2019" name="Int. J. Syst. Evol. Microbiol.">
        <title>The Global Catalogue of Microorganisms (GCM) 10K type strain sequencing project: providing services to taxonomists for standard genome sequencing and annotation.</title>
        <authorList>
            <consortium name="The Broad Institute Genomics Platform"/>
            <consortium name="The Broad Institute Genome Sequencing Center for Infectious Disease"/>
            <person name="Wu L."/>
            <person name="Ma J."/>
        </authorList>
    </citation>
    <scope>NUCLEOTIDE SEQUENCE [LARGE SCALE GENOMIC DNA]</scope>
    <source>
        <strain evidence="3">JCM 17939</strain>
    </source>
</reference>
<accession>A0ABP8ULN7</accession>
<protein>
    <recommendedName>
        <fullName evidence="1">Integrase catalytic domain-containing protein</fullName>
    </recommendedName>
</protein>
<gene>
    <name evidence="2" type="ORF">GCM10023196_079740</name>
</gene>
<evidence type="ECO:0000259" key="1">
    <source>
        <dbReference type="PROSITE" id="PS50994"/>
    </source>
</evidence>
<name>A0ABP8ULN7_9ACTN</name>
<sequence>MALRLVYLIFIRLLGGLALFLRSDVSKEAEILVLRHQLAVLRRQVARPKPSWADRAFITALARLLPKRRRVGLLVTPGTLLRWHADLVKRRWTFKRKTPGRPPTKPTTCALVLRLAAENPSWGYRRIAGELAGLGRNVGAATVWRILHKAGIDPAPRRSGPGWGQFLRAQASGILACDFFHADTITLARLYCFAVVEHASRRVHVLGVTANPTAGWVAQQAKNLMLELGERAGDFKFLIRDRDAKFTATFDEVFRAEGIRILLTAPQAPRMNAITERWVGSVRRELLDRILIMNARHLRKVLAEYEIHFNNHRPHRALNHASPLRPLPGPAGTDLKITRQDRLGGLLHEYAQVA</sequence>
<dbReference type="EMBL" id="BAABHK010000015">
    <property type="protein sequence ID" value="GAA4635202.1"/>
    <property type="molecule type" value="Genomic_DNA"/>
</dbReference>
<comment type="caution">
    <text evidence="2">The sequence shown here is derived from an EMBL/GenBank/DDBJ whole genome shotgun (WGS) entry which is preliminary data.</text>
</comment>
<dbReference type="InterPro" id="IPR001584">
    <property type="entry name" value="Integrase_cat-core"/>
</dbReference>
<evidence type="ECO:0000313" key="2">
    <source>
        <dbReference type="EMBL" id="GAA4635202.1"/>
    </source>
</evidence>
<dbReference type="Gene3D" id="3.30.420.10">
    <property type="entry name" value="Ribonuclease H-like superfamily/Ribonuclease H"/>
    <property type="match status" value="1"/>
</dbReference>
<dbReference type="Pfam" id="PF13683">
    <property type="entry name" value="rve_3"/>
    <property type="match status" value="1"/>
</dbReference>
<dbReference type="InterPro" id="IPR036397">
    <property type="entry name" value="RNaseH_sf"/>
</dbReference>
<proteinExistence type="predicted"/>
<dbReference type="InterPro" id="IPR012337">
    <property type="entry name" value="RNaseH-like_sf"/>
</dbReference>
<keyword evidence="3" id="KW-1185">Reference proteome</keyword>
<dbReference type="PANTHER" id="PTHR47515">
    <property type="entry name" value="LOW CALCIUM RESPONSE LOCUS PROTEIN T"/>
    <property type="match status" value="1"/>
</dbReference>
<dbReference type="RefSeq" id="WP_345438175.1">
    <property type="nucleotide sequence ID" value="NZ_BAABHK010000015.1"/>
</dbReference>
<evidence type="ECO:0000313" key="3">
    <source>
        <dbReference type="Proteomes" id="UP001501442"/>
    </source>
</evidence>
<dbReference type="Proteomes" id="UP001501442">
    <property type="component" value="Unassembled WGS sequence"/>
</dbReference>
<feature type="domain" description="Integrase catalytic" evidence="1">
    <location>
        <begin position="157"/>
        <end position="331"/>
    </location>
</feature>
<dbReference type="SUPFAM" id="SSF53098">
    <property type="entry name" value="Ribonuclease H-like"/>
    <property type="match status" value="1"/>
</dbReference>
<dbReference type="PROSITE" id="PS50994">
    <property type="entry name" value="INTEGRASE"/>
    <property type="match status" value="1"/>
</dbReference>
<dbReference type="PANTHER" id="PTHR47515:SF2">
    <property type="entry name" value="INTEGRASE CORE DOMAIN PROTEIN"/>
    <property type="match status" value="1"/>
</dbReference>
<organism evidence="2 3">
    <name type="scientific">Actinoallomurus vinaceus</name>
    <dbReference type="NCBI Taxonomy" id="1080074"/>
    <lineage>
        <taxon>Bacteria</taxon>
        <taxon>Bacillati</taxon>
        <taxon>Actinomycetota</taxon>
        <taxon>Actinomycetes</taxon>
        <taxon>Streptosporangiales</taxon>
        <taxon>Thermomonosporaceae</taxon>
        <taxon>Actinoallomurus</taxon>
    </lineage>
</organism>